<dbReference type="Proteomes" id="UP000271010">
    <property type="component" value="Unassembled WGS sequence"/>
</dbReference>
<evidence type="ECO:0000313" key="2">
    <source>
        <dbReference type="Proteomes" id="UP000271010"/>
    </source>
</evidence>
<dbReference type="RefSeq" id="WP_123134108.1">
    <property type="nucleotide sequence ID" value="NZ_RJJE01000017.1"/>
</dbReference>
<evidence type="ECO:0000313" key="1">
    <source>
        <dbReference type="EMBL" id="RNI27640.1"/>
    </source>
</evidence>
<organism evidence="1 2">
    <name type="scientific">Rufibacter immobilis</name>
    <dbReference type="NCBI Taxonomy" id="1348778"/>
    <lineage>
        <taxon>Bacteria</taxon>
        <taxon>Pseudomonadati</taxon>
        <taxon>Bacteroidota</taxon>
        <taxon>Cytophagia</taxon>
        <taxon>Cytophagales</taxon>
        <taxon>Hymenobacteraceae</taxon>
        <taxon>Rufibacter</taxon>
    </lineage>
</organism>
<sequence length="215" mass="23669">MQNIVGLEGENLGGITRLFFIEQKNLLEQQPTDGLLLEGTITLSPGTEWHFFIPTPYTTSFTEEEERTPHGYLYTQEVKGFRAKDNLQLAKAWLKLRGKKMVLLAIDANNQCRLIGNTEDFLMITRKLDTGSAPSIRNGYNFSFKGTSTEPAKFFVGTFTVSEEGPTPTPGNTGSGGGPVTIKDVNGNTLGIVPAGSTFTLPDIWLTIDDKYLEI</sequence>
<name>A0A3M9MQ54_9BACT</name>
<reference evidence="1 2" key="1">
    <citation type="submission" date="2018-11" db="EMBL/GenBank/DDBJ databases">
        <title>Rufibacter latericius sp. nov., isolated from water in Baiyang Lake.</title>
        <authorList>
            <person name="Yang Y."/>
        </authorList>
    </citation>
    <scope>NUCLEOTIDE SEQUENCE [LARGE SCALE GENOMIC DNA]</scope>
    <source>
        <strain evidence="1 2">MCC P1</strain>
    </source>
</reference>
<dbReference type="AlphaFoldDB" id="A0A3M9MQ54"/>
<keyword evidence="2" id="KW-1185">Reference proteome</keyword>
<proteinExistence type="predicted"/>
<dbReference type="OrthoDB" id="893722at2"/>
<dbReference type="EMBL" id="RJJE01000017">
    <property type="protein sequence ID" value="RNI27640.1"/>
    <property type="molecule type" value="Genomic_DNA"/>
</dbReference>
<accession>A0A3M9MQ54</accession>
<gene>
    <name evidence="1" type="ORF">EFA69_16105</name>
</gene>
<comment type="caution">
    <text evidence="1">The sequence shown here is derived from an EMBL/GenBank/DDBJ whole genome shotgun (WGS) entry which is preliminary data.</text>
</comment>
<protein>
    <submittedName>
        <fullName evidence="1">Uncharacterized protein</fullName>
    </submittedName>
</protein>